<dbReference type="HOGENOM" id="CLU_125034_0_0_1"/>
<dbReference type="OMA" id="CHDFEIL"/>
<gene>
    <name evidence="6 8" type="primary">AABR07051244.1</name>
</gene>
<dbReference type="InParanoid" id="M0R460"/>
<dbReference type="RGD" id="15005252">
    <property type="gene designation" value="AABR07051244.1"/>
</dbReference>
<keyword evidence="3" id="KW-0964">Secreted</keyword>
<dbReference type="Bgee" id="ENSRNOG00000047422">
    <property type="expression patterns" value="Expressed in testis and 3 other cell types or tissues"/>
</dbReference>
<sequence length="115" mass="13574">MMVSNMDGGDLYVKIKIWVTGYCYNIEVHLRKTNEPLKYTALKGTSVIYIVKIPVKDHCIFFCEGKRHRKRYCKAKLVGRDSKDNPEAMEEFKKFVKSKGLRLEYIIVPERREHC</sequence>
<evidence type="ECO:0000313" key="8">
    <source>
        <dbReference type="RGD" id="15005252"/>
    </source>
</evidence>
<dbReference type="SUPFAM" id="SSF50814">
    <property type="entry name" value="Lipocalins"/>
    <property type="match status" value="1"/>
</dbReference>
<proteinExistence type="inferred from homology"/>
<evidence type="ECO:0000256" key="2">
    <source>
        <dbReference type="ARBA" id="ARBA00006889"/>
    </source>
</evidence>
<evidence type="ECO:0000256" key="1">
    <source>
        <dbReference type="ARBA" id="ARBA00004613"/>
    </source>
</evidence>
<comment type="subcellular location">
    <subcellularLocation>
        <location evidence="1">Secreted</location>
    </subcellularLocation>
</comment>
<organism evidence="6 7">
    <name type="scientific">Rattus norvegicus</name>
    <name type="common">Rat</name>
    <dbReference type="NCBI Taxonomy" id="10116"/>
    <lineage>
        <taxon>Eukaryota</taxon>
        <taxon>Metazoa</taxon>
        <taxon>Chordata</taxon>
        <taxon>Craniata</taxon>
        <taxon>Vertebrata</taxon>
        <taxon>Euteleostomi</taxon>
        <taxon>Mammalia</taxon>
        <taxon>Eutheria</taxon>
        <taxon>Euarchontoglires</taxon>
        <taxon>Glires</taxon>
        <taxon>Rodentia</taxon>
        <taxon>Myomorpha</taxon>
        <taxon>Muroidea</taxon>
        <taxon>Muridae</taxon>
        <taxon>Murinae</taxon>
        <taxon>Rattus</taxon>
    </lineage>
</organism>
<dbReference type="PaxDb" id="10116-ENSRNOP00000064139"/>
<dbReference type="Pfam" id="PF00061">
    <property type="entry name" value="Lipocalin"/>
    <property type="match status" value="1"/>
</dbReference>
<evidence type="ECO:0000259" key="5">
    <source>
        <dbReference type="Pfam" id="PF00061"/>
    </source>
</evidence>
<dbReference type="VEuPathDB" id="HostDB:ENSRNOG00000047422"/>
<evidence type="ECO:0000313" key="7">
    <source>
        <dbReference type="Proteomes" id="UP000002494"/>
    </source>
</evidence>
<dbReference type="Gene3D" id="2.40.128.20">
    <property type="match status" value="1"/>
</dbReference>
<dbReference type="eggNOG" id="ENOG502S22P">
    <property type="taxonomic scope" value="Eukaryota"/>
</dbReference>
<dbReference type="AlphaFoldDB" id="M0R460"/>
<reference evidence="6" key="2">
    <citation type="submission" date="2025-08" db="UniProtKB">
        <authorList>
            <consortium name="Ensembl"/>
        </authorList>
    </citation>
    <scope>IDENTIFICATION</scope>
    <source>
        <strain evidence="6">Brown Norway</strain>
    </source>
</reference>
<reference evidence="6" key="1">
    <citation type="submission" date="2024-01" db="EMBL/GenBank/DDBJ databases">
        <title>GRCr8: a new rat reference genome assembly contstructed from accurate long reads and long range scaffolding.</title>
        <authorList>
            <person name="Doris P.A."/>
            <person name="Kalbfleisch T."/>
            <person name="Li K."/>
            <person name="Howe K."/>
            <person name="Wood J."/>
        </authorList>
    </citation>
    <scope>NUCLEOTIDE SEQUENCE [LARGE SCALE GENOMIC DNA]</scope>
    <source>
        <strain evidence="6">Brown Norway</strain>
    </source>
</reference>
<comment type="similarity">
    <text evidence="2">Belongs to the calycin superfamily. Lipocalin family.</text>
</comment>
<feature type="domain" description="Lipocalin/cytosolic fatty-acid binding" evidence="5">
    <location>
        <begin position="6"/>
        <end position="112"/>
    </location>
</feature>
<keyword evidence="7" id="KW-1185">Reference proteome</keyword>
<name>M0R460_RAT</name>
<evidence type="ECO:0000256" key="4">
    <source>
        <dbReference type="ARBA" id="ARBA00022729"/>
    </source>
</evidence>
<dbReference type="InterPro" id="IPR012674">
    <property type="entry name" value="Calycin"/>
</dbReference>
<dbReference type="GO" id="GO:0036094">
    <property type="term" value="F:small molecule binding"/>
    <property type="evidence" value="ECO:0007669"/>
    <property type="project" value="InterPro"/>
</dbReference>
<dbReference type="PANTHER" id="PTHR11430:SF129">
    <property type="entry name" value="ODORANT-BINDING PROTEIN 2A-RELATED"/>
    <property type="match status" value="1"/>
</dbReference>
<dbReference type="InterPro" id="IPR002450">
    <property type="entry name" value="von_Ebner_gland"/>
</dbReference>
<protein>
    <recommendedName>
        <fullName evidence="5">Lipocalin/cytosolic fatty-acid binding domain-containing protein</fullName>
    </recommendedName>
</protein>
<evidence type="ECO:0000256" key="3">
    <source>
        <dbReference type="ARBA" id="ARBA00022525"/>
    </source>
</evidence>
<accession>M0R460</accession>
<dbReference type="InterPro" id="IPR002345">
    <property type="entry name" value="Lipocalin"/>
</dbReference>
<dbReference type="AGR" id="RGD:15005252"/>
<reference evidence="6" key="3">
    <citation type="submission" date="2025-09" db="UniProtKB">
        <authorList>
            <consortium name="Ensembl"/>
        </authorList>
    </citation>
    <scope>IDENTIFICATION</scope>
    <source>
        <strain evidence="6">Brown Norway</strain>
    </source>
</reference>
<dbReference type="GeneTree" id="ENSGT01050000244868"/>
<dbReference type="PANTHER" id="PTHR11430">
    <property type="entry name" value="LIPOCALIN"/>
    <property type="match status" value="1"/>
</dbReference>
<dbReference type="PRINTS" id="PR01175">
    <property type="entry name" value="VNEBNERGLAND"/>
</dbReference>
<keyword evidence="4" id="KW-0732">Signal</keyword>
<evidence type="ECO:0000313" key="6">
    <source>
        <dbReference type="Ensembl" id="ENSRNOP00000064139.2"/>
    </source>
</evidence>
<dbReference type="Ensembl" id="ENSRNOT00000074437.3">
    <property type="protein sequence ID" value="ENSRNOP00000064139.2"/>
    <property type="gene ID" value="ENSRNOG00000047422.3"/>
</dbReference>
<dbReference type="Proteomes" id="UP000002494">
    <property type="component" value="Chromosome 3"/>
</dbReference>
<dbReference type="GO" id="GO:0005576">
    <property type="term" value="C:extracellular region"/>
    <property type="evidence" value="ECO:0007669"/>
    <property type="project" value="UniProtKB-SubCell"/>
</dbReference>
<dbReference type="InterPro" id="IPR000566">
    <property type="entry name" value="Lipocln_cytosolic_FA-bd_dom"/>
</dbReference>